<dbReference type="KEGG" id="tio:INP52_04660"/>
<evidence type="ECO:0000256" key="5">
    <source>
        <dbReference type="ARBA" id="ARBA00022692"/>
    </source>
</evidence>
<gene>
    <name evidence="14" type="primary">pgsA</name>
    <name evidence="14" type="ORF">INP52_04660</name>
</gene>
<keyword evidence="4 12" id="KW-0808">Transferase</keyword>
<keyword evidence="8 13" id="KW-0472">Membrane</keyword>
<dbReference type="GO" id="GO:0008444">
    <property type="term" value="F:CDP-diacylglycerol-glycerol-3-phosphate 3-phosphatidyltransferase activity"/>
    <property type="evidence" value="ECO:0007669"/>
    <property type="project" value="UniProtKB-UniRule"/>
</dbReference>
<accession>A0A7S7MBN8</accession>
<feature type="transmembrane region" description="Helical" evidence="13">
    <location>
        <begin position="86"/>
        <end position="111"/>
    </location>
</feature>
<proteinExistence type="inferred from homology"/>
<feature type="transmembrane region" description="Helical" evidence="13">
    <location>
        <begin position="167"/>
        <end position="192"/>
    </location>
</feature>
<dbReference type="InterPro" id="IPR000462">
    <property type="entry name" value="CDP-OH_P_trans"/>
</dbReference>
<dbReference type="EC" id="2.7.8.5" evidence="11"/>
<dbReference type="GO" id="GO:0016020">
    <property type="term" value="C:membrane"/>
    <property type="evidence" value="ECO:0007669"/>
    <property type="project" value="UniProtKB-SubCell"/>
</dbReference>
<dbReference type="InterPro" id="IPR043130">
    <property type="entry name" value="CDP-OH_PTrfase_TM_dom"/>
</dbReference>
<reference evidence="14 15" key="1">
    <citation type="submission" date="2020-10" db="EMBL/GenBank/DDBJ databases">
        <title>Olsenella immobilis sp.nov., isolated from the mud in a fermentation cellar used for the production of Chinese strong-flavoured liquor.</title>
        <authorList>
            <person name="Lu L."/>
        </authorList>
    </citation>
    <scope>NUCLEOTIDE SEQUENCE [LARGE SCALE GENOMIC DNA]</scope>
    <source>
        <strain evidence="14 15">LZLJ-2</strain>
    </source>
</reference>
<dbReference type="InterPro" id="IPR004570">
    <property type="entry name" value="Phosphatidylglycerol_P_synth"/>
</dbReference>
<dbReference type="InterPro" id="IPR050324">
    <property type="entry name" value="CDP-alcohol_PTase-I"/>
</dbReference>
<dbReference type="AlphaFoldDB" id="A0A7S7MBN8"/>
<evidence type="ECO:0000313" key="15">
    <source>
        <dbReference type="Proteomes" id="UP000593735"/>
    </source>
</evidence>
<keyword evidence="15" id="KW-1185">Reference proteome</keyword>
<evidence type="ECO:0000256" key="13">
    <source>
        <dbReference type="SAM" id="Phobius"/>
    </source>
</evidence>
<dbReference type="InterPro" id="IPR048254">
    <property type="entry name" value="CDP_ALCOHOL_P_TRANSF_CS"/>
</dbReference>
<evidence type="ECO:0000256" key="3">
    <source>
        <dbReference type="ARBA" id="ARBA00022516"/>
    </source>
</evidence>
<evidence type="ECO:0000256" key="4">
    <source>
        <dbReference type="ARBA" id="ARBA00022679"/>
    </source>
</evidence>
<evidence type="ECO:0000313" key="14">
    <source>
        <dbReference type="EMBL" id="QOY61478.1"/>
    </source>
</evidence>
<dbReference type="PROSITE" id="PS00379">
    <property type="entry name" value="CDP_ALCOHOL_P_TRANSF"/>
    <property type="match status" value="1"/>
</dbReference>
<evidence type="ECO:0000256" key="8">
    <source>
        <dbReference type="ARBA" id="ARBA00023136"/>
    </source>
</evidence>
<feature type="transmembrane region" description="Helical" evidence="13">
    <location>
        <begin position="141"/>
        <end position="161"/>
    </location>
</feature>
<keyword evidence="5 13" id="KW-0812">Transmembrane</keyword>
<keyword evidence="3" id="KW-0444">Lipid biosynthesis</keyword>
<sequence>MARRGGIWTAANVVTCVRVALIPLFMVLATAARADAGTSSDPVLAAASFALYVALALTDKLDGHLARSRGEVTDFGKFLDPIADKLLVFSALLLLLEQQLVGVWAVFAILAREFLVSALRMLAGVQGEVIAAGNLGKAKTAVTLVSISCYYATLLSASLLLGTPTTWLLGAADALMIVAVALTVASGVQYFWNARHVVFRA</sequence>
<organism evidence="14 15">
    <name type="scientific">Thermophilibacter immobilis</name>
    <dbReference type="NCBI Taxonomy" id="2779519"/>
    <lineage>
        <taxon>Bacteria</taxon>
        <taxon>Bacillati</taxon>
        <taxon>Actinomycetota</taxon>
        <taxon>Coriobacteriia</taxon>
        <taxon>Coriobacteriales</taxon>
        <taxon>Atopobiaceae</taxon>
        <taxon>Thermophilibacter</taxon>
    </lineage>
</organism>
<keyword evidence="10" id="KW-1208">Phospholipid metabolism</keyword>
<evidence type="ECO:0000256" key="7">
    <source>
        <dbReference type="ARBA" id="ARBA00023098"/>
    </source>
</evidence>
<dbReference type="GO" id="GO:0046474">
    <property type="term" value="P:glycerophospholipid biosynthetic process"/>
    <property type="evidence" value="ECO:0007669"/>
    <property type="project" value="TreeGrafter"/>
</dbReference>
<dbReference type="EMBL" id="CP063767">
    <property type="protein sequence ID" value="QOY61478.1"/>
    <property type="molecule type" value="Genomic_DNA"/>
</dbReference>
<evidence type="ECO:0000256" key="10">
    <source>
        <dbReference type="ARBA" id="ARBA00023264"/>
    </source>
</evidence>
<dbReference type="NCBIfam" id="TIGR00560">
    <property type="entry name" value="pgsA"/>
    <property type="match status" value="1"/>
</dbReference>
<dbReference type="PANTHER" id="PTHR14269:SF62">
    <property type="entry name" value="CDP-DIACYLGLYCEROL--GLYCEROL-3-PHOSPHATE 3-PHOSPHATIDYLTRANSFERASE 1, CHLOROPLASTIC"/>
    <property type="match status" value="1"/>
</dbReference>
<protein>
    <recommendedName>
        <fullName evidence="11">CDP-diacylglycerol--glycerol-3-phosphate 3-phosphatidyltransferase</fullName>
        <ecNumber evidence="11">2.7.8.5</ecNumber>
    </recommendedName>
</protein>
<evidence type="ECO:0000256" key="12">
    <source>
        <dbReference type="RuleBase" id="RU003750"/>
    </source>
</evidence>
<dbReference type="PANTHER" id="PTHR14269">
    <property type="entry name" value="CDP-DIACYLGLYCEROL--GLYCEROL-3-PHOSPHATE 3-PHOSPHATIDYLTRANSFERASE-RELATED"/>
    <property type="match status" value="1"/>
</dbReference>
<evidence type="ECO:0000256" key="1">
    <source>
        <dbReference type="ARBA" id="ARBA00004141"/>
    </source>
</evidence>
<name>A0A7S7MBN8_9ACTN</name>
<comment type="subcellular location">
    <subcellularLocation>
        <location evidence="1">Membrane</location>
        <topology evidence="1">Multi-pass membrane protein</topology>
    </subcellularLocation>
</comment>
<dbReference type="PIRSF" id="PIRSF000847">
    <property type="entry name" value="Phos_ph_gly_syn"/>
    <property type="match status" value="1"/>
</dbReference>
<evidence type="ECO:0000256" key="9">
    <source>
        <dbReference type="ARBA" id="ARBA00023209"/>
    </source>
</evidence>
<dbReference type="Proteomes" id="UP000593735">
    <property type="component" value="Chromosome"/>
</dbReference>
<dbReference type="UniPathway" id="UPA00085"/>
<evidence type="ECO:0000256" key="2">
    <source>
        <dbReference type="ARBA" id="ARBA00010441"/>
    </source>
</evidence>
<evidence type="ECO:0000256" key="11">
    <source>
        <dbReference type="NCBIfam" id="TIGR00560"/>
    </source>
</evidence>
<dbReference type="Pfam" id="PF01066">
    <property type="entry name" value="CDP-OH_P_transf"/>
    <property type="match status" value="1"/>
</dbReference>
<keyword evidence="9" id="KW-0594">Phospholipid biosynthesis</keyword>
<feature type="transmembrane region" description="Helical" evidence="13">
    <location>
        <begin position="6"/>
        <end position="29"/>
    </location>
</feature>
<evidence type="ECO:0000256" key="6">
    <source>
        <dbReference type="ARBA" id="ARBA00022989"/>
    </source>
</evidence>
<dbReference type="RefSeq" id="WP_194372779.1">
    <property type="nucleotide sequence ID" value="NZ_CP063767.1"/>
</dbReference>
<keyword evidence="6 13" id="KW-1133">Transmembrane helix</keyword>
<dbReference type="Gene3D" id="1.20.120.1760">
    <property type="match status" value="1"/>
</dbReference>
<keyword evidence="7" id="KW-0443">Lipid metabolism</keyword>
<comment type="similarity">
    <text evidence="2 12">Belongs to the CDP-alcohol phosphatidyltransferase class-I family.</text>
</comment>